<reference evidence="1 2" key="1">
    <citation type="submission" date="2019-03" db="EMBL/GenBank/DDBJ databases">
        <title>Single cell metagenomics reveals metabolic interactions within the superorganism composed of flagellate Streblomastix strix and complex community of Bacteroidetes bacteria on its surface.</title>
        <authorList>
            <person name="Treitli S.C."/>
            <person name="Kolisko M."/>
            <person name="Husnik F."/>
            <person name="Keeling P."/>
            <person name="Hampl V."/>
        </authorList>
    </citation>
    <scope>NUCLEOTIDE SEQUENCE [LARGE SCALE GENOMIC DNA]</scope>
    <source>
        <strain evidence="1">ST1C</strain>
    </source>
</reference>
<evidence type="ECO:0000313" key="1">
    <source>
        <dbReference type="EMBL" id="KAA6403660.1"/>
    </source>
</evidence>
<sequence>MKQRFKDALILSVREFEEQPRCLKVSTNAETNQIIPGLKEYLKHIMTKISIDDLQYYQQIFNDCAPTTAVAF</sequence>
<dbReference type="EMBL" id="SNRW01000075">
    <property type="protein sequence ID" value="KAA6403660.1"/>
    <property type="molecule type" value="Genomic_DNA"/>
</dbReference>
<proteinExistence type="predicted"/>
<comment type="caution">
    <text evidence="1">The sequence shown here is derived from an EMBL/GenBank/DDBJ whole genome shotgun (WGS) entry which is preliminary data.</text>
</comment>
<gene>
    <name evidence="1" type="ORF">EZS28_000818</name>
</gene>
<evidence type="ECO:0000313" key="2">
    <source>
        <dbReference type="Proteomes" id="UP000324800"/>
    </source>
</evidence>
<accession>A0A5J4X929</accession>
<name>A0A5J4X929_9EUKA</name>
<protein>
    <submittedName>
        <fullName evidence="1">Uncharacterized protein</fullName>
    </submittedName>
</protein>
<dbReference type="Proteomes" id="UP000324800">
    <property type="component" value="Unassembled WGS sequence"/>
</dbReference>
<organism evidence="1 2">
    <name type="scientific">Streblomastix strix</name>
    <dbReference type="NCBI Taxonomy" id="222440"/>
    <lineage>
        <taxon>Eukaryota</taxon>
        <taxon>Metamonada</taxon>
        <taxon>Preaxostyla</taxon>
        <taxon>Oxymonadida</taxon>
        <taxon>Streblomastigidae</taxon>
        <taxon>Streblomastix</taxon>
    </lineage>
</organism>
<dbReference type="AlphaFoldDB" id="A0A5J4X929"/>